<gene>
    <name evidence="1" type="ORF">CH379_008485</name>
    <name evidence="2" type="ORF">CH379_11575</name>
</gene>
<accession>A0A2N0BLW6</accession>
<name>A0A2N0B862_9LEPT</name>
<organism evidence="2">
    <name type="scientific">Leptospira ellisii</name>
    <dbReference type="NCBI Taxonomy" id="2023197"/>
    <lineage>
        <taxon>Bacteria</taxon>
        <taxon>Pseudomonadati</taxon>
        <taxon>Spirochaetota</taxon>
        <taxon>Spirochaetia</taxon>
        <taxon>Leptospirales</taxon>
        <taxon>Leptospiraceae</taxon>
        <taxon>Leptospira</taxon>
    </lineage>
</organism>
<sequence length="88" mass="9692">MKSSARDGTSNTEEELSVSTGTLSLISRLLFPVPIVENLLNDLEPPDSESVSEGVSRPPIFLSDFDPNFPAKRRRYGRKGIDVGSNRK</sequence>
<evidence type="ECO:0000313" key="3">
    <source>
        <dbReference type="Proteomes" id="UP000232122"/>
    </source>
</evidence>
<accession>A0A2N0B862</accession>
<keyword evidence="3" id="KW-1185">Reference proteome</keyword>
<dbReference type="OrthoDB" id="9964353at2"/>
<dbReference type="EMBL" id="NPEF02000009">
    <property type="protein sequence ID" value="MDV6235660.1"/>
    <property type="molecule type" value="Genomic_DNA"/>
</dbReference>
<reference evidence="2" key="1">
    <citation type="submission" date="2017-07" db="EMBL/GenBank/DDBJ databases">
        <title>Leptospira spp. isolated from tropical soils.</title>
        <authorList>
            <person name="Thibeaux R."/>
            <person name="Iraola G."/>
            <person name="Ferres I."/>
            <person name="Bierque E."/>
            <person name="Girault D."/>
            <person name="Soupe-Gilbert M.-E."/>
            <person name="Picardeau M."/>
            <person name="Goarant C."/>
        </authorList>
    </citation>
    <scope>NUCLEOTIDE SEQUENCE [LARGE SCALE GENOMIC DNA]</scope>
    <source>
        <strain evidence="2">ATI7-C-A5</strain>
    </source>
</reference>
<comment type="caution">
    <text evidence="2">The sequence shown here is derived from an EMBL/GenBank/DDBJ whole genome shotgun (WGS) entry which is preliminary data.</text>
</comment>
<reference evidence="1" key="3">
    <citation type="submission" date="2023-10" db="EMBL/GenBank/DDBJ databases">
        <authorList>
            <person name="Picardeau M."/>
            <person name="Thibeaux R."/>
        </authorList>
    </citation>
    <scope>NUCLEOTIDE SEQUENCE</scope>
    <source>
        <strain evidence="1">ATI7-C-A5</strain>
    </source>
</reference>
<proteinExistence type="predicted"/>
<protein>
    <submittedName>
        <fullName evidence="2">Uncharacterized protein</fullName>
    </submittedName>
</protein>
<evidence type="ECO:0000313" key="2">
    <source>
        <dbReference type="EMBL" id="PJZ92725.1"/>
    </source>
</evidence>
<dbReference type="Proteomes" id="UP000232122">
    <property type="component" value="Unassembled WGS sequence"/>
</dbReference>
<reference evidence="1 3" key="2">
    <citation type="journal article" date="2018" name="Microb. Genom.">
        <title>Deciphering the unexplored Leptospira diversity from soils uncovers genomic evolution to virulence.</title>
        <authorList>
            <person name="Thibeaux R."/>
            <person name="Iraola G."/>
            <person name="Ferres I."/>
            <person name="Bierque E."/>
            <person name="Girault D."/>
            <person name="Soupe-Gilbert M.E."/>
            <person name="Picardeau M."/>
            <person name="Goarant C."/>
        </authorList>
    </citation>
    <scope>NUCLEOTIDE SEQUENCE [LARGE SCALE GENOMIC DNA]</scope>
    <source>
        <strain evidence="1 3">ATI7-C-A5</strain>
    </source>
</reference>
<dbReference type="RefSeq" id="WP_100746555.1">
    <property type="nucleotide sequence ID" value="NZ_NPEF02000009.1"/>
</dbReference>
<dbReference type="EMBL" id="NPEF01000109">
    <property type="protein sequence ID" value="PJZ92725.1"/>
    <property type="molecule type" value="Genomic_DNA"/>
</dbReference>
<evidence type="ECO:0000313" key="1">
    <source>
        <dbReference type="EMBL" id="MDV6235660.1"/>
    </source>
</evidence>
<dbReference type="AlphaFoldDB" id="A0A2N0B862"/>